<dbReference type="GO" id="GO:0005840">
    <property type="term" value="C:ribosome"/>
    <property type="evidence" value="ECO:0007669"/>
    <property type="project" value="UniProtKB-KW"/>
</dbReference>
<evidence type="ECO:0000256" key="1">
    <source>
        <dbReference type="ARBA" id="ARBA00009875"/>
    </source>
</evidence>
<evidence type="ECO:0000256" key="3">
    <source>
        <dbReference type="ARBA" id="ARBA00023274"/>
    </source>
</evidence>
<proteinExistence type="inferred from homology"/>
<dbReference type="PROSITE" id="PS01145">
    <property type="entry name" value="RIBOSOMAL_L34E"/>
    <property type="match status" value="1"/>
</dbReference>
<dbReference type="Pfam" id="PF01199">
    <property type="entry name" value="Ribosomal_L34e"/>
    <property type="match status" value="1"/>
</dbReference>
<dbReference type="InterPro" id="IPR018065">
    <property type="entry name" value="Ribosomal_eL34_CS"/>
</dbReference>
<keyword evidence="3" id="KW-0687">Ribonucleoprotein</keyword>
<dbReference type="Proteomes" id="UP001221757">
    <property type="component" value="Unassembled WGS sequence"/>
</dbReference>
<gene>
    <name evidence="5" type="ORF">B0H17DRAFT_477333</name>
</gene>
<evidence type="ECO:0000256" key="4">
    <source>
        <dbReference type="SAM" id="Phobius"/>
    </source>
</evidence>
<dbReference type="Gene3D" id="6.20.340.10">
    <property type="match status" value="1"/>
</dbReference>
<dbReference type="PRINTS" id="PR01250">
    <property type="entry name" value="RIBOSOMALL34"/>
</dbReference>
<reference evidence="5" key="1">
    <citation type="submission" date="2023-03" db="EMBL/GenBank/DDBJ databases">
        <title>Massive genome expansion in bonnet fungi (Mycena s.s.) driven by repeated elements and novel gene families across ecological guilds.</title>
        <authorList>
            <consortium name="Lawrence Berkeley National Laboratory"/>
            <person name="Harder C.B."/>
            <person name="Miyauchi S."/>
            <person name="Viragh M."/>
            <person name="Kuo A."/>
            <person name="Thoen E."/>
            <person name="Andreopoulos B."/>
            <person name="Lu D."/>
            <person name="Skrede I."/>
            <person name="Drula E."/>
            <person name="Henrissat B."/>
            <person name="Morin E."/>
            <person name="Kohler A."/>
            <person name="Barry K."/>
            <person name="LaButti K."/>
            <person name="Morin E."/>
            <person name="Salamov A."/>
            <person name="Lipzen A."/>
            <person name="Mereny Z."/>
            <person name="Hegedus B."/>
            <person name="Baldrian P."/>
            <person name="Stursova M."/>
            <person name="Weitz H."/>
            <person name="Taylor A."/>
            <person name="Grigoriev I.V."/>
            <person name="Nagy L.G."/>
            <person name="Martin F."/>
            <person name="Kauserud H."/>
        </authorList>
    </citation>
    <scope>NUCLEOTIDE SEQUENCE</scope>
    <source>
        <strain evidence="5">CBHHK067</strain>
    </source>
</reference>
<feature type="transmembrane region" description="Helical" evidence="4">
    <location>
        <begin position="20"/>
        <end position="40"/>
    </location>
</feature>
<keyword evidence="4" id="KW-0472">Membrane</keyword>
<dbReference type="AlphaFoldDB" id="A0AAD7C6K9"/>
<accession>A0AAD7C6K9</accession>
<sequence>MSPAHLCMTYTKIWGTFDRLRIIAIVPPVGSIGFVFYTYITASNQFTDSTTNSSHSGTCRAMHTSRSSTAWRPASRLTSSATCTRTRGACSNRKFLSLHVRKRQPYNTTSNRRRVVKTPSGKLVYHHLKKIASSPKCGDCGVGLPGIPALRPYQSATIPKRQKTAPGIRWFAVRRMHEDAVSHALHPSSSCFHNPLSILRAFLVEA</sequence>
<dbReference type="Gene3D" id="6.20.370.70">
    <property type="match status" value="1"/>
</dbReference>
<keyword evidence="2 5" id="KW-0689">Ribosomal protein</keyword>
<keyword evidence="4" id="KW-1133">Transmembrane helix</keyword>
<comment type="similarity">
    <text evidence="1">Belongs to the eukaryotic ribosomal protein eL34 family.</text>
</comment>
<keyword evidence="6" id="KW-1185">Reference proteome</keyword>
<dbReference type="InterPro" id="IPR008195">
    <property type="entry name" value="Ribosomal_eL34"/>
</dbReference>
<dbReference type="GO" id="GO:0006412">
    <property type="term" value="P:translation"/>
    <property type="evidence" value="ECO:0007669"/>
    <property type="project" value="InterPro"/>
</dbReference>
<dbReference type="EMBL" id="JARKIE010000433">
    <property type="protein sequence ID" value="KAJ7640191.1"/>
    <property type="molecule type" value="Genomic_DNA"/>
</dbReference>
<evidence type="ECO:0000256" key="2">
    <source>
        <dbReference type="ARBA" id="ARBA00022980"/>
    </source>
</evidence>
<dbReference type="InterPro" id="IPR038562">
    <property type="entry name" value="Ribosomal_eL34_C_sf"/>
</dbReference>
<name>A0AAD7C6K9_MYCRO</name>
<dbReference type="GO" id="GO:1990904">
    <property type="term" value="C:ribonucleoprotein complex"/>
    <property type="evidence" value="ECO:0007669"/>
    <property type="project" value="UniProtKB-KW"/>
</dbReference>
<evidence type="ECO:0000313" key="6">
    <source>
        <dbReference type="Proteomes" id="UP001221757"/>
    </source>
</evidence>
<dbReference type="GO" id="GO:0003735">
    <property type="term" value="F:structural constituent of ribosome"/>
    <property type="evidence" value="ECO:0007669"/>
    <property type="project" value="InterPro"/>
</dbReference>
<keyword evidence="4" id="KW-0812">Transmembrane</keyword>
<dbReference type="PANTHER" id="PTHR10759">
    <property type="entry name" value="60S RIBOSOMAL PROTEIN L34"/>
    <property type="match status" value="1"/>
</dbReference>
<protein>
    <submittedName>
        <fullName evidence="5">Ribosomal protein L34e-domain-containing protein</fullName>
    </submittedName>
</protein>
<comment type="caution">
    <text evidence="5">The sequence shown here is derived from an EMBL/GenBank/DDBJ whole genome shotgun (WGS) entry which is preliminary data.</text>
</comment>
<evidence type="ECO:0000313" key="5">
    <source>
        <dbReference type="EMBL" id="KAJ7640191.1"/>
    </source>
</evidence>
<organism evidence="5 6">
    <name type="scientific">Mycena rosella</name>
    <name type="common">Pink bonnet</name>
    <name type="synonym">Agaricus rosellus</name>
    <dbReference type="NCBI Taxonomy" id="1033263"/>
    <lineage>
        <taxon>Eukaryota</taxon>
        <taxon>Fungi</taxon>
        <taxon>Dikarya</taxon>
        <taxon>Basidiomycota</taxon>
        <taxon>Agaricomycotina</taxon>
        <taxon>Agaricomycetes</taxon>
        <taxon>Agaricomycetidae</taxon>
        <taxon>Agaricales</taxon>
        <taxon>Marasmiineae</taxon>
        <taxon>Mycenaceae</taxon>
        <taxon>Mycena</taxon>
    </lineage>
</organism>